<name>A0A1S2VQ79_9BACT</name>
<dbReference type="RefSeq" id="WP_071502757.1">
    <property type="nucleotide sequence ID" value="NZ_MORL01000003.1"/>
</dbReference>
<evidence type="ECO:0008006" key="3">
    <source>
        <dbReference type="Google" id="ProtNLM"/>
    </source>
</evidence>
<dbReference type="Proteomes" id="UP000181790">
    <property type="component" value="Unassembled WGS sequence"/>
</dbReference>
<accession>A0A1S2VQ79</accession>
<proteinExistence type="predicted"/>
<comment type="caution">
    <text evidence="1">The sequence shown here is derived from an EMBL/GenBank/DDBJ whole genome shotgun (WGS) entry which is preliminary data.</text>
</comment>
<organism evidence="1 2">
    <name type="scientific">Arsenicibacter rosenii</name>
    <dbReference type="NCBI Taxonomy" id="1750698"/>
    <lineage>
        <taxon>Bacteria</taxon>
        <taxon>Pseudomonadati</taxon>
        <taxon>Bacteroidota</taxon>
        <taxon>Cytophagia</taxon>
        <taxon>Cytophagales</taxon>
        <taxon>Spirosomataceae</taxon>
        <taxon>Arsenicibacter</taxon>
    </lineage>
</organism>
<dbReference type="AlphaFoldDB" id="A0A1S2VQ79"/>
<evidence type="ECO:0000313" key="1">
    <source>
        <dbReference type="EMBL" id="OIN59958.1"/>
    </source>
</evidence>
<keyword evidence="2" id="KW-1185">Reference proteome</keyword>
<evidence type="ECO:0000313" key="2">
    <source>
        <dbReference type="Proteomes" id="UP000181790"/>
    </source>
</evidence>
<protein>
    <recommendedName>
        <fullName evidence="3">BACON domain-containing protein</fullName>
    </recommendedName>
</protein>
<gene>
    <name evidence="1" type="ORF">BLX24_08975</name>
</gene>
<dbReference type="EMBL" id="MORL01000003">
    <property type="protein sequence ID" value="OIN59958.1"/>
    <property type="molecule type" value="Genomic_DNA"/>
</dbReference>
<reference evidence="1 2" key="1">
    <citation type="submission" date="2016-10" db="EMBL/GenBank/DDBJ databases">
        <title>Arsenicibacter rosenii gen. nov., sp. nov., an efficient arsenic-methylating bacterium isolated from an arsenic-contaminated paddy soil.</title>
        <authorList>
            <person name="Huang K."/>
        </authorList>
    </citation>
    <scope>NUCLEOTIDE SEQUENCE [LARGE SCALE GENOMIC DNA]</scope>
    <source>
        <strain evidence="1 2">SM-1</strain>
    </source>
</reference>
<sequence length="75" mass="8114">MDGWNNRPVTLTLTTNSSWSLVNPASWLITSITSGTGTQVVNLLFLAPNGLPEVVNVTQKKLDPPSILVQPVKRS</sequence>